<dbReference type="InterPro" id="IPR050204">
    <property type="entry name" value="AraC_XylS_family_regulators"/>
</dbReference>
<comment type="caution">
    <text evidence="5">The sequence shown here is derived from an EMBL/GenBank/DDBJ whole genome shotgun (WGS) entry which is preliminary data.</text>
</comment>
<evidence type="ECO:0000256" key="1">
    <source>
        <dbReference type="ARBA" id="ARBA00023015"/>
    </source>
</evidence>
<evidence type="ECO:0000313" key="5">
    <source>
        <dbReference type="EMBL" id="MDQ0457629.1"/>
    </source>
</evidence>
<evidence type="ECO:0000313" key="6">
    <source>
        <dbReference type="Proteomes" id="UP001235269"/>
    </source>
</evidence>
<name>A0ABU0IKA2_9HYPH</name>
<organism evidence="5 6">
    <name type="scientific">Rhizobium paknamense</name>
    <dbReference type="NCBI Taxonomy" id="1206817"/>
    <lineage>
        <taxon>Bacteria</taxon>
        <taxon>Pseudomonadati</taxon>
        <taxon>Pseudomonadota</taxon>
        <taxon>Alphaproteobacteria</taxon>
        <taxon>Hyphomicrobiales</taxon>
        <taxon>Rhizobiaceae</taxon>
        <taxon>Rhizobium/Agrobacterium group</taxon>
        <taxon>Rhizobium</taxon>
    </lineage>
</organism>
<dbReference type="Pfam" id="PF12833">
    <property type="entry name" value="HTH_18"/>
    <property type="match status" value="1"/>
</dbReference>
<keyword evidence="3" id="KW-0804">Transcription</keyword>
<dbReference type="InterPro" id="IPR009057">
    <property type="entry name" value="Homeodomain-like_sf"/>
</dbReference>
<dbReference type="PANTHER" id="PTHR46796">
    <property type="entry name" value="HTH-TYPE TRANSCRIPTIONAL ACTIVATOR RHAS-RELATED"/>
    <property type="match status" value="1"/>
</dbReference>
<dbReference type="Proteomes" id="UP001235269">
    <property type="component" value="Unassembled WGS sequence"/>
</dbReference>
<accession>A0ABU0IKA2</accession>
<evidence type="ECO:0000259" key="4">
    <source>
        <dbReference type="PROSITE" id="PS01124"/>
    </source>
</evidence>
<dbReference type="RefSeq" id="WP_307159759.1">
    <property type="nucleotide sequence ID" value="NZ_JAUSWH010000016.1"/>
</dbReference>
<feature type="domain" description="HTH araC/xylS-type" evidence="4">
    <location>
        <begin position="215"/>
        <end position="318"/>
    </location>
</feature>
<keyword evidence="1" id="KW-0805">Transcription regulation</keyword>
<dbReference type="PROSITE" id="PS01124">
    <property type="entry name" value="HTH_ARAC_FAMILY_2"/>
    <property type="match status" value="1"/>
</dbReference>
<dbReference type="PANTHER" id="PTHR46796:SF6">
    <property type="entry name" value="ARAC SUBFAMILY"/>
    <property type="match status" value="1"/>
</dbReference>
<sequence length="318" mass="35445">MYLTGLEGRIPAQWPLLDFDLWANTLTSICGRFQPRRRDRCERVKGGATRFDAAGIAVAQVANNLDLIRRDPADIRADQGDSLFLLLQMEGSCGIEQYARQERLHPGDCILVDAARPSIFHFAGNFSNHLSVHLPRQLLLSERNARIALTRKIGANDPMSVMLGALIAKMLTTAEGDSRAADLRSLLFSATRQAFAANGTEDFAVQSDTNLGRRELVDMLIDEHLTEDYLTPQWLAARLGLSLRTLQDDMAAQGRTITGLIKQKRLSLARSKLEQMRGIRHPGAIADIALSVGFNDISYFNRCFRQFYDCAPKDVLRG</sequence>
<dbReference type="Gene3D" id="1.10.10.60">
    <property type="entry name" value="Homeodomain-like"/>
    <property type="match status" value="1"/>
</dbReference>
<dbReference type="Pfam" id="PF14525">
    <property type="entry name" value="AraC_binding_2"/>
    <property type="match status" value="1"/>
</dbReference>
<dbReference type="SMART" id="SM00342">
    <property type="entry name" value="HTH_ARAC"/>
    <property type="match status" value="1"/>
</dbReference>
<dbReference type="EMBL" id="JAUSWH010000016">
    <property type="protein sequence ID" value="MDQ0457629.1"/>
    <property type="molecule type" value="Genomic_DNA"/>
</dbReference>
<evidence type="ECO:0000256" key="3">
    <source>
        <dbReference type="ARBA" id="ARBA00023163"/>
    </source>
</evidence>
<evidence type="ECO:0000256" key="2">
    <source>
        <dbReference type="ARBA" id="ARBA00023125"/>
    </source>
</evidence>
<dbReference type="InterPro" id="IPR035418">
    <property type="entry name" value="AraC-bd_2"/>
</dbReference>
<reference evidence="5 6" key="1">
    <citation type="submission" date="2023-07" db="EMBL/GenBank/DDBJ databases">
        <title>Genomic Encyclopedia of Type Strains, Phase IV (KMG-IV): sequencing the most valuable type-strain genomes for metagenomic binning, comparative biology and taxonomic classification.</title>
        <authorList>
            <person name="Goeker M."/>
        </authorList>
    </citation>
    <scope>NUCLEOTIDE SEQUENCE [LARGE SCALE GENOMIC DNA]</scope>
    <source>
        <strain evidence="5 6">DSM 100301</strain>
    </source>
</reference>
<keyword evidence="6" id="KW-1185">Reference proteome</keyword>
<gene>
    <name evidence="5" type="ORF">QO005_003987</name>
</gene>
<dbReference type="SUPFAM" id="SSF46689">
    <property type="entry name" value="Homeodomain-like"/>
    <property type="match status" value="1"/>
</dbReference>
<dbReference type="InterPro" id="IPR018060">
    <property type="entry name" value="HTH_AraC"/>
</dbReference>
<protein>
    <submittedName>
        <fullName evidence="5">AraC-like DNA-binding protein</fullName>
    </submittedName>
</protein>
<keyword evidence="2" id="KW-0238">DNA-binding</keyword>
<proteinExistence type="predicted"/>